<protein>
    <submittedName>
        <fullName evidence="1">Putative drug exporter of the RND superfamily</fullName>
    </submittedName>
</protein>
<organism evidence="1 2">
    <name type="scientific">Actinopolyspora xinjiangensis</name>
    <dbReference type="NCBI Taxonomy" id="405564"/>
    <lineage>
        <taxon>Bacteria</taxon>
        <taxon>Bacillati</taxon>
        <taxon>Actinomycetota</taxon>
        <taxon>Actinomycetes</taxon>
        <taxon>Actinopolysporales</taxon>
        <taxon>Actinopolysporaceae</taxon>
        <taxon>Actinopolyspora</taxon>
    </lineage>
</organism>
<accession>A0A1H0VAA5</accession>
<evidence type="ECO:0000313" key="2">
    <source>
        <dbReference type="Proteomes" id="UP000199497"/>
    </source>
</evidence>
<evidence type="ECO:0000313" key="1">
    <source>
        <dbReference type="EMBL" id="SDP75499.1"/>
    </source>
</evidence>
<gene>
    <name evidence="1" type="ORF">SAMN04487905_108133</name>
</gene>
<sequence length="58" mass="6287">MPARTACWSGCGGARSLGLSHLIALFARFDTFAVNVASQLEPEPAIDYGLFLVGRFRE</sequence>
<name>A0A1H0VAA5_9ACTN</name>
<proteinExistence type="predicted"/>
<dbReference type="RefSeq" id="WP_170837465.1">
    <property type="nucleotide sequence ID" value="NZ_FNJR01000008.1"/>
</dbReference>
<dbReference type="AlphaFoldDB" id="A0A1H0VAA5"/>
<dbReference type="EMBL" id="FNJR01000008">
    <property type="protein sequence ID" value="SDP75499.1"/>
    <property type="molecule type" value="Genomic_DNA"/>
</dbReference>
<reference evidence="2" key="1">
    <citation type="submission" date="2016-10" db="EMBL/GenBank/DDBJ databases">
        <authorList>
            <person name="Varghese N."/>
            <person name="Submissions S."/>
        </authorList>
    </citation>
    <scope>NUCLEOTIDE SEQUENCE [LARGE SCALE GENOMIC DNA]</scope>
    <source>
        <strain evidence="2">DSM 46732</strain>
    </source>
</reference>
<dbReference type="Proteomes" id="UP000199497">
    <property type="component" value="Unassembled WGS sequence"/>
</dbReference>
<dbReference type="STRING" id="405564.SAMN04487905_108133"/>
<keyword evidence="2" id="KW-1185">Reference proteome</keyword>